<protein>
    <recommendedName>
        <fullName evidence="4">Coiled coil domain-containing protein</fullName>
    </recommendedName>
</protein>
<reference evidence="2 3" key="1">
    <citation type="submission" date="2022-02" db="EMBL/GenBank/DDBJ databases">
        <title>Halomonas fukangensis sp. nov., a halophilic bacterium isolated from a bulk soil of Kalidium foliatum at Fukang.</title>
        <authorList>
            <person name="Huang Y."/>
        </authorList>
    </citation>
    <scope>NUCLEOTIDE SEQUENCE [LARGE SCALE GENOMIC DNA]</scope>
    <source>
        <strain evidence="2 3">EGI 63088</strain>
    </source>
</reference>
<keyword evidence="3" id="KW-1185">Reference proteome</keyword>
<dbReference type="RefSeq" id="WP_240569431.1">
    <property type="nucleotide sequence ID" value="NZ_JAKVPY010000024.1"/>
</dbReference>
<comment type="caution">
    <text evidence="2">The sequence shown here is derived from an EMBL/GenBank/DDBJ whole genome shotgun (WGS) entry which is preliminary data.</text>
</comment>
<evidence type="ECO:0000313" key="3">
    <source>
        <dbReference type="Proteomes" id="UP001202117"/>
    </source>
</evidence>
<evidence type="ECO:0000313" key="2">
    <source>
        <dbReference type="EMBL" id="MCH4564846.1"/>
    </source>
</evidence>
<dbReference type="EMBL" id="JAKVPY010000024">
    <property type="protein sequence ID" value="MCH4564846.1"/>
    <property type="molecule type" value="Genomic_DNA"/>
</dbReference>
<dbReference type="Proteomes" id="UP001202117">
    <property type="component" value="Unassembled WGS sequence"/>
</dbReference>
<feature type="coiled-coil region" evidence="1">
    <location>
        <begin position="16"/>
        <end position="72"/>
    </location>
</feature>
<evidence type="ECO:0000256" key="1">
    <source>
        <dbReference type="SAM" id="Coils"/>
    </source>
</evidence>
<keyword evidence="1" id="KW-0175">Coiled coil</keyword>
<gene>
    <name evidence="2" type="ORF">MKP05_17250</name>
</gene>
<organism evidence="2 3">
    <name type="scientific">Halomonas flagellata</name>
    <dbReference type="NCBI Taxonomy" id="2920385"/>
    <lineage>
        <taxon>Bacteria</taxon>
        <taxon>Pseudomonadati</taxon>
        <taxon>Pseudomonadota</taxon>
        <taxon>Gammaproteobacteria</taxon>
        <taxon>Oceanospirillales</taxon>
        <taxon>Halomonadaceae</taxon>
        <taxon>Halomonas</taxon>
    </lineage>
</organism>
<name>A0ABS9RYC4_9GAMM</name>
<proteinExistence type="predicted"/>
<accession>A0ABS9RYC4</accession>
<evidence type="ECO:0008006" key="4">
    <source>
        <dbReference type="Google" id="ProtNLM"/>
    </source>
</evidence>
<sequence length="103" mass="12061">MCHPRGKIMSKRDDYIARMKANLDAWNAEIDLLVARAREAGAEARVKYHDDIERLKRRRDETCELLEELQQTGEAAWSTLRQGLEESWERLRKAFADASSHFK</sequence>